<sequence>MGRAESTINQDAPAVKVFNYYITGVLNMVPLDDLNAEQLDECVHALLSSYSDWLCNTNIPYNAAEVLANPRSAAQPPTNFLKYSTLKDAAPSVPQRSIQEAMIPNANAADLDEQHGGTKLEDIITNFSQWLARGNEISSLAGVQPPQRFKDGAKYRHCIDLLDVSITDEQRAKLKTSLPASDLQEVADEISKRAMLKLNEMVVVVGMSAPKRATAEYSGVGARVAKFKTKCNEQFQTRCLKTFLQQQSSRDSPQAREPSVDDSSTQQAEGGEASVARGDNNVARGDNASQARGDRQAGGGNGAILERGQRTIFQCQVPRRPVGQFHRVGPRPAGSDGGSRGGETP</sequence>
<proteinExistence type="predicted"/>
<keyword evidence="3" id="KW-1185">Reference proteome</keyword>
<comment type="caution">
    <text evidence="2">The sequence shown here is derived from an EMBL/GenBank/DDBJ whole genome shotgun (WGS) entry which is preliminary data.</text>
</comment>
<accession>K0SY47</accession>
<protein>
    <submittedName>
        <fullName evidence="2">Uncharacterized protein</fullName>
    </submittedName>
</protein>
<dbReference type="Proteomes" id="UP000266841">
    <property type="component" value="Unassembled WGS sequence"/>
</dbReference>
<dbReference type="EMBL" id="AGNL01009401">
    <property type="protein sequence ID" value="EJK69899.1"/>
    <property type="molecule type" value="Genomic_DNA"/>
</dbReference>
<evidence type="ECO:0000256" key="1">
    <source>
        <dbReference type="SAM" id="MobiDB-lite"/>
    </source>
</evidence>
<reference evidence="2 3" key="1">
    <citation type="journal article" date="2012" name="Genome Biol.">
        <title>Genome and low-iron response of an oceanic diatom adapted to chronic iron limitation.</title>
        <authorList>
            <person name="Lommer M."/>
            <person name="Specht M."/>
            <person name="Roy A.S."/>
            <person name="Kraemer L."/>
            <person name="Andreson R."/>
            <person name="Gutowska M.A."/>
            <person name="Wolf J."/>
            <person name="Bergner S.V."/>
            <person name="Schilhabel M.B."/>
            <person name="Klostermeier U.C."/>
            <person name="Beiko R.G."/>
            <person name="Rosenstiel P."/>
            <person name="Hippler M."/>
            <person name="Laroche J."/>
        </authorList>
    </citation>
    <scope>NUCLEOTIDE SEQUENCE [LARGE SCALE GENOMIC DNA]</scope>
    <source>
        <strain evidence="2 3">CCMP1005</strain>
    </source>
</reference>
<feature type="region of interest" description="Disordered" evidence="1">
    <location>
        <begin position="244"/>
        <end position="345"/>
    </location>
</feature>
<evidence type="ECO:0000313" key="2">
    <source>
        <dbReference type="EMBL" id="EJK69899.1"/>
    </source>
</evidence>
<feature type="compositionally biased region" description="Gly residues" evidence="1">
    <location>
        <begin position="335"/>
        <end position="345"/>
    </location>
</feature>
<organism evidence="2 3">
    <name type="scientific">Thalassiosira oceanica</name>
    <name type="common">Marine diatom</name>
    <dbReference type="NCBI Taxonomy" id="159749"/>
    <lineage>
        <taxon>Eukaryota</taxon>
        <taxon>Sar</taxon>
        <taxon>Stramenopiles</taxon>
        <taxon>Ochrophyta</taxon>
        <taxon>Bacillariophyta</taxon>
        <taxon>Coscinodiscophyceae</taxon>
        <taxon>Thalassiosirophycidae</taxon>
        <taxon>Thalassiosirales</taxon>
        <taxon>Thalassiosiraceae</taxon>
        <taxon>Thalassiosira</taxon>
    </lineage>
</organism>
<dbReference type="AlphaFoldDB" id="K0SY47"/>
<evidence type="ECO:0000313" key="3">
    <source>
        <dbReference type="Proteomes" id="UP000266841"/>
    </source>
</evidence>
<gene>
    <name evidence="2" type="ORF">THAOC_08804</name>
</gene>
<name>K0SY47_THAOC</name>